<dbReference type="GO" id="GO:0003677">
    <property type="term" value="F:DNA binding"/>
    <property type="evidence" value="ECO:0007669"/>
    <property type="project" value="UniProtKB-KW"/>
</dbReference>
<protein>
    <submittedName>
        <fullName evidence="3">DNA-binding response regulator</fullName>
    </submittedName>
</protein>
<evidence type="ECO:0000259" key="2">
    <source>
        <dbReference type="PROSITE" id="PS50110"/>
    </source>
</evidence>
<evidence type="ECO:0000313" key="4">
    <source>
        <dbReference type="Proteomes" id="UP000288669"/>
    </source>
</evidence>
<comment type="caution">
    <text evidence="3">The sequence shown here is derived from an EMBL/GenBank/DDBJ whole genome shotgun (WGS) entry which is preliminary data.</text>
</comment>
<sequence length="243" mass="28491">MYKIALCDDEALQSSELEKMIAEYLVNQQIEFEIDIYERGESLLKAIEKQLLSYQIIFLDIEMAGINGIETAKEIRKQDQHVLLNYITSYDKYSMESFEVSPFRYLLKPIEKKTIEALLDLAVEKIELSKRYLFVKSNRVQHQICYDQVVTISSEKGRQIRIELSNEVEDILFYGKIKEMEKTLNDLFFVKINCGTIVNMNCITMVEDSLIYLNNGKQVTVSRGKRKFFSQRYNHFVERSIGV</sequence>
<dbReference type="RefSeq" id="WP_126825233.1">
    <property type="nucleotide sequence ID" value="NZ_JBHLWU010000002.1"/>
</dbReference>
<dbReference type="SMART" id="SM00448">
    <property type="entry name" value="REC"/>
    <property type="match status" value="1"/>
</dbReference>
<organism evidence="3 4">
    <name type="scientific">Vagococcus entomophilus</name>
    <dbReference type="NCBI Taxonomy" id="1160095"/>
    <lineage>
        <taxon>Bacteria</taxon>
        <taxon>Bacillati</taxon>
        <taxon>Bacillota</taxon>
        <taxon>Bacilli</taxon>
        <taxon>Lactobacillales</taxon>
        <taxon>Enterococcaceae</taxon>
        <taxon>Vagococcus</taxon>
    </lineage>
</organism>
<dbReference type="OrthoDB" id="3190595at2"/>
<keyword evidence="1" id="KW-0597">Phosphoprotein</keyword>
<dbReference type="PROSITE" id="PS50110">
    <property type="entry name" value="RESPONSE_REGULATORY"/>
    <property type="match status" value="1"/>
</dbReference>
<dbReference type="Proteomes" id="UP000288669">
    <property type="component" value="Unassembled WGS sequence"/>
</dbReference>
<proteinExistence type="predicted"/>
<evidence type="ECO:0000256" key="1">
    <source>
        <dbReference type="PROSITE-ProRule" id="PRU00169"/>
    </source>
</evidence>
<dbReference type="InterPro" id="IPR046947">
    <property type="entry name" value="LytR-like"/>
</dbReference>
<dbReference type="InterPro" id="IPR011006">
    <property type="entry name" value="CheY-like_superfamily"/>
</dbReference>
<dbReference type="Gene3D" id="2.40.50.1020">
    <property type="entry name" value="LytTr DNA-binding domain"/>
    <property type="match status" value="1"/>
</dbReference>
<dbReference type="PANTHER" id="PTHR37299:SF1">
    <property type="entry name" value="STAGE 0 SPORULATION PROTEIN A HOMOLOG"/>
    <property type="match status" value="1"/>
</dbReference>
<reference evidence="3 4" key="1">
    <citation type="submission" date="2017-05" db="EMBL/GenBank/DDBJ databases">
        <title>Vagococcus spp. assemblies.</title>
        <authorList>
            <person name="Gulvik C.A."/>
        </authorList>
    </citation>
    <scope>NUCLEOTIDE SEQUENCE [LARGE SCALE GENOMIC DNA]</scope>
    <source>
        <strain evidence="3 4">DSM 24756</strain>
    </source>
</reference>
<feature type="domain" description="Response regulatory" evidence="2">
    <location>
        <begin position="3"/>
        <end position="123"/>
    </location>
</feature>
<dbReference type="PANTHER" id="PTHR37299">
    <property type="entry name" value="TRANSCRIPTIONAL REGULATOR-RELATED"/>
    <property type="match status" value="1"/>
</dbReference>
<dbReference type="Pfam" id="PF04397">
    <property type="entry name" value="LytTR"/>
    <property type="match status" value="1"/>
</dbReference>
<dbReference type="InterPro" id="IPR001789">
    <property type="entry name" value="Sig_transdc_resp-reg_receiver"/>
</dbReference>
<dbReference type="SUPFAM" id="SSF52172">
    <property type="entry name" value="CheY-like"/>
    <property type="match status" value="1"/>
</dbReference>
<dbReference type="Pfam" id="PF00072">
    <property type="entry name" value="Response_reg"/>
    <property type="match status" value="1"/>
</dbReference>
<dbReference type="SMART" id="SM00850">
    <property type="entry name" value="LytTR"/>
    <property type="match status" value="1"/>
</dbReference>
<feature type="modified residue" description="4-aspartylphosphate" evidence="1">
    <location>
        <position position="60"/>
    </location>
</feature>
<dbReference type="EMBL" id="NGJZ01000002">
    <property type="protein sequence ID" value="RSU07305.1"/>
    <property type="molecule type" value="Genomic_DNA"/>
</dbReference>
<accession>A0A430AHB7</accession>
<name>A0A430AHB7_9ENTE</name>
<dbReference type="Gene3D" id="3.40.50.2300">
    <property type="match status" value="1"/>
</dbReference>
<keyword evidence="4" id="KW-1185">Reference proteome</keyword>
<keyword evidence="3" id="KW-0238">DNA-binding</keyword>
<dbReference type="InterPro" id="IPR007492">
    <property type="entry name" value="LytTR_DNA-bd_dom"/>
</dbReference>
<gene>
    <name evidence="3" type="ORF">CBF30_08625</name>
</gene>
<dbReference type="GO" id="GO:0000156">
    <property type="term" value="F:phosphorelay response regulator activity"/>
    <property type="evidence" value="ECO:0007669"/>
    <property type="project" value="InterPro"/>
</dbReference>
<dbReference type="AlphaFoldDB" id="A0A430AHB7"/>
<evidence type="ECO:0000313" key="3">
    <source>
        <dbReference type="EMBL" id="RSU07305.1"/>
    </source>
</evidence>